<dbReference type="PIRSF" id="PIRSF016578">
    <property type="entry name" value="HsaA"/>
    <property type="match status" value="1"/>
</dbReference>
<dbReference type="Gene3D" id="1.10.540.10">
    <property type="entry name" value="Acyl-CoA dehydrogenase/oxidase, N-terminal domain"/>
    <property type="match status" value="1"/>
</dbReference>
<evidence type="ECO:0000313" key="4">
    <source>
        <dbReference type="Proteomes" id="UP000186040"/>
    </source>
</evidence>
<accession>A0A1Q9LKD5</accession>
<sequence>MSEHLAAAAAVADRLRADAAERDRAARPPVREVGLLRDAGLLGVRPDDHATTHAVVRVVAAADASIGHLLAYHYLHLWRVGLFDHGGAARRIWRDTAARGWFWGGASNPGDVLTVRPEGGRLLLSGTRAFATGCAVGDRLVVNATRTDTGAKLTLDVDARAPGVHHPHDWDNTGQRLTASGSVRFTDVVVDEDQVVGILPTDPDDPRTPRLMLSSIGYQSGLAQVLVGLTEGALAAAAEYTRTTTKPFALSGVDRAVDDPYVLAGYGGAVAQTRGAQLAVEAGIAALQAASDAGPALTPRQRGETGVVVSVGKVLACDTANRVTAEVLEFTGARATATEHGFDRFWRNARTLTLHDPVAYKAKEIGAHYLTGQLPTTTAFS</sequence>
<dbReference type="GO" id="GO:0006552">
    <property type="term" value="P:L-leucine catabolic process"/>
    <property type="evidence" value="ECO:0007669"/>
    <property type="project" value="TreeGrafter"/>
</dbReference>
<dbReference type="Gene3D" id="1.20.140.10">
    <property type="entry name" value="Butyryl-CoA Dehydrogenase, subunit A, domain 3"/>
    <property type="match status" value="1"/>
</dbReference>
<dbReference type="PANTHER" id="PTHR43884:SF12">
    <property type="entry name" value="ISOVALERYL-COA DEHYDROGENASE, MITOCHONDRIAL-RELATED"/>
    <property type="match status" value="1"/>
</dbReference>
<keyword evidence="4" id="KW-1185">Reference proteome</keyword>
<dbReference type="SUPFAM" id="SSF56645">
    <property type="entry name" value="Acyl-CoA dehydrogenase NM domain-like"/>
    <property type="match status" value="1"/>
</dbReference>
<dbReference type="InterPro" id="IPR009100">
    <property type="entry name" value="AcylCoA_DH/oxidase_NM_dom_sf"/>
</dbReference>
<evidence type="ECO:0000259" key="2">
    <source>
        <dbReference type="Pfam" id="PF08028"/>
    </source>
</evidence>
<dbReference type="AlphaFoldDB" id="A0A1Q9LKD5"/>
<dbReference type="STRING" id="1193682.BJP25_20805"/>
<dbReference type="InterPro" id="IPR036250">
    <property type="entry name" value="AcylCo_DH-like_C"/>
</dbReference>
<proteinExistence type="predicted"/>
<dbReference type="PANTHER" id="PTHR43884">
    <property type="entry name" value="ACYL-COA DEHYDROGENASE"/>
    <property type="match status" value="1"/>
</dbReference>
<dbReference type="OrthoDB" id="571684at2"/>
<evidence type="ECO:0000256" key="1">
    <source>
        <dbReference type="ARBA" id="ARBA00023002"/>
    </source>
</evidence>
<dbReference type="EMBL" id="MKQR01000016">
    <property type="protein sequence ID" value="OLR92511.1"/>
    <property type="molecule type" value="Genomic_DNA"/>
</dbReference>
<keyword evidence="1" id="KW-0560">Oxidoreductase</keyword>
<reference evidence="3 4" key="1">
    <citation type="submission" date="2016-10" db="EMBL/GenBank/DDBJ databases">
        <title>The Draft Genome Sequence of Actinokineospora bangkokensis 44EHWT reveals the biosynthetic pathway of antifungal compounds Thailandins with unusual extender unit butylmalonyl-CoA.</title>
        <authorList>
            <person name="Greule A."/>
            <person name="Intra B."/>
            <person name="Flemming S."/>
            <person name="Rommel M.G."/>
            <person name="Panbangred W."/>
            <person name="Bechthold A."/>
        </authorList>
    </citation>
    <scope>NUCLEOTIDE SEQUENCE [LARGE SCALE GENOMIC DNA]</scope>
    <source>
        <strain evidence="3 4">44EHW</strain>
    </source>
</reference>
<dbReference type="Pfam" id="PF08028">
    <property type="entry name" value="Acyl-CoA_dh_2"/>
    <property type="match status" value="1"/>
</dbReference>
<dbReference type="Gene3D" id="2.40.110.10">
    <property type="entry name" value="Butyryl-CoA Dehydrogenase, subunit A, domain 2"/>
    <property type="match status" value="1"/>
</dbReference>
<protein>
    <submittedName>
        <fullName evidence="3">Acyl-CoA dehydrogenase</fullName>
    </submittedName>
</protein>
<dbReference type="GO" id="GO:0008470">
    <property type="term" value="F:3-methylbutanoyl-CoA dehydrogenase activity"/>
    <property type="evidence" value="ECO:0007669"/>
    <property type="project" value="TreeGrafter"/>
</dbReference>
<dbReference type="Proteomes" id="UP000186040">
    <property type="component" value="Unassembled WGS sequence"/>
</dbReference>
<organism evidence="3 4">
    <name type="scientific">Actinokineospora bangkokensis</name>
    <dbReference type="NCBI Taxonomy" id="1193682"/>
    <lineage>
        <taxon>Bacteria</taxon>
        <taxon>Bacillati</taxon>
        <taxon>Actinomycetota</taxon>
        <taxon>Actinomycetes</taxon>
        <taxon>Pseudonocardiales</taxon>
        <taxon>Pseudonocardiaceae</taxon>
        <taxon>Actinokineospora</taxon>
    </lineage>
</organism>
<comment type="caution">
    <text evidence="3">The sequence shown here is derived from an EMBL/GenBank/DDBJ whole genome shotgun (WGS) entry which is preliminary data.</text>
</comment>
<dbReference type="InterPro" id="IPR037069">
    <property type="entry name" value="AcylCoA_DH/ox_N_sf"/>
</dbReference>
<evidence type="ECO:0000313" key="3">
    <source>
        <dbReference type="EMBL" id="OLR92511.1"/>
    </source>
</evidence>
<dbReference type="RefSeq" id="WP_075975654.1">
    <property type="nucleotide sequence ID" value="NZ_MKQR01000016.1"/>
</dbReference>
<dbReference type="InterPro" id="IPR013107">
    <property type="entry name" value="Acyl-CoA_DH_C"/>
</dbReference>
<gene>
    <name evidence="3" type="ORF">BJP25_20805</name>
</gene>
<name>A0A1Q9LKD5_9PSEU</name>
<dbReference type="GO" id="GO:0050660">
    <property type="term" value="F:flavin adenine dinucleotide binding"/>
    <property type="evidence" value="ECO:0007669"/>
    <property type="project" value="InterPro"/>
</dbReference>
<dbReference type="SUPFAM" id="SSF47203">
    <property type="entry name" value="Acyl-CoA dehydrogenase C-terminal domain-like"/>
    <property type="match status" value="1"/>
</dbReference>
<dbReference type="InterPro" id="IPR046373">
    <property type="entry name" value="Acyl-CoA_Oxase/DH_mid-dom_sf"/>
</dbReference>
<feature type="domain" description="Acyl-CoA dehydrogenase C-terminal" evidence="2">
    <location>
        <begin position="221"/>
        <end position="356"/>
    </location>
</feature>